<dbReference type="Gene3D" id="4.10.1240.10">
    <property type="entry name" value="GPCR, family 2, extracellular hormone receptor domain"/>
    <property type="match status" value="1"/>
</dbReference>
<reference evidence="4" key="2">
    <citation type="journal article" date="2014" name="Nat. Commun.">
        <title>The cavefish genome reveals candidate genes for eye loss.</title>
        <authorList>
            <person name="McGaugh S.E."/>
            <person name="Gross J.B."/>
            <person name="Aken B."/>
            <person name="Blin M."/>
            <person name="Borowsky R."/>
            <person name="Chalopin D."/>
            <person name="Hinaux H."/>
            <person name="Jeffery W.R."/>
            <person name="Keene A."/>
            <person name="Ma L."/>
            <person name="Minx P."/>
            <person name="Murphy D."/>
            <person name="O'Quin K.E."/>
            <person name="Retaux S."/>
            <person name="Rohner N."/>
            <person name="Searle S.M."/>
            <person name="Stahl B.A."/>
            <person name="Tabin C."/>
            <person name="Volff J.N."/>
            <person name="Yoshizawa M."/>
            <person name="Warren W.C."/>
        </authorList>
    </citation>
    <scope>NUCLEOTIDE SEQUENCE [LARGE SCALE GENOMIC DNA]</scope>
    <source>
        <strain evidence="4">female</strain>
    </source>
</reference>
<dbReference type="STRING" id="7994.ENSAMXP00000044743"/>
<dbReference type="GeneTree" id="ENSGT00940000177895"/>
<name>A0A3B1JR47_ASTMX</name>
<dbReference type="GO" id="GO:0016020">
    <property type="term" value="C:membrane"/>
    <property type="evidence" value="ECO:0007669"/>
    <property type="project" value="InterPro"/>
</dbReference>
<feature type="domain" description="G-protein coupled receptors family 2 profile 1" evidence="2">
    <location>
        <begin position="40"/>
        <end position="88"/>
    </location>
</feature>
<keyword evidence="1" id="KW-0472">Membrane</keyword>
<dbReference type="Ensembl" id="ENSAMXT00000040383.1">
    <property type="protein sequence ID" value="ENSAMXP00000044743.1"/>
    <property type="gene ID" value="ENSAMXG00000030564.1"/>
</dbReference>
<reference evidence="3" key="3">
    <citation type="submission" date="2025-08" db="UniProtKB">
        <authorList>
            <consortium name="Ensembl"/>
        </authorList>
    </citation>
    <scope>IDENTIFICATION</scope>
</reference>
<dbReference type="PROSITE" id="PS00649">
    <property type="entry name" value="G_PROTEIN_RECEP_F2_1"/>
    <property type="match status" value="1"/>
</dbReference>
<evidence type="ECO:0000259" key="2">
    <source>
        <dbReference type="PROSITE" id="PS50227"/>
    </source>
</evidence>
<evidence type="ECO:0000313" key="4">
    <source>
        <dbReference type="Proteomes" id="UP000018467"/>
    </source>
</evidence>
<reference evidence="3" key="4">
    <citation type="submission" date="2025-09" db="UniProtKB">
        <authorList>
            <consortium name="Ensembl"/>
        </authorList>
    </citation>
    <scope>IDENTIFICATION</scope>
</reference>
<dbReference type="PROSITE" id="PS50227">
    <property type="entry name" value="G_PROTEIN_RECEP_F2_3"/>
    <property type="match status" value="1"/>
</dbReference>
<sequence length="88" mass="10035">MCNYTVIRDTYHKVGPKTLHMLIIVISLKAILFVFLGPVCNRTWDGWLCWEDTDAGVTTQQHCPDYFQDFDPSGINSAHLSTCPRYPA</sequence>
<keyword evidence="1" id="KW-0812">Transmembrane</keyword>
<keyword evidence="4" id="KW-1185">Reference proteome</keyword>
<accession>A0A3B1JR47</accession>
<dbReference type="InterPro" id="IPR017983">
    <property type="entry name" value="GPCR_2_secretin-like_CS"/>
</dbReference>
<dbReference type="Bgee" id="ENSAMXG00000030564">
    <property type="expression patterns" value="Expressed in camera-type eye and 14 other cell types or tissues"/>
</dbReference>
<dbReference type="AlphaFoldDB" id="A0A3B1JR47"/>
<dbReference type="InterPro" id="IPR036445">
    <property type="entry name" value="GPCR_2_extracell_dom_sf"/>
</dbReference>
<proteinExistence type="predicted"/>
<protein>
    <recommendedName>
        <fullName evidence="2">G-protein coupled receptors family 2 profile 1 domain-containing protein</fullName>
    </recommendedName>
</protein>
<dbReference type="Pfam" id="PF02793">
    <property type="entry name" value="HRM"/>
    <property type="match status" value="1"/>
</dbReference>
<dbReference type="SUPFAM" id="SSF111418">
    <property type="entry name" value="Hormone receptor domain"/>
    <property type="match status" value="1"/>
</dbReference>
<organism evidence="3 4">
    <name type="scientific">Astyanax mexicanus</name>
    <name type="common">Blind cave fish</name>
    <name type="synonym">Astyanax fasciatus mexicanus</name>
    <dbReference type="NCBI Taxonomy" id="7994"/>
    <lineage>
        <taxon>Eukaryota</taxon>
        <taxon>Metazoa</taxon>
        <taxon>Chordata</taxon>
        <taxon>Craniata</taxon>
        <taxon>Vertebrata</taxon>
        <taxon>Euteleostomi</taxon>
        <taxon>Actinopterygii</taxon>
        <taxon>Neopterygii</taxon>
        <taxon>Teleostei</taxon>
        <taxon>Ostariophysi</taxon>
        <taxon>Characiformes</taxon>
        <taxon>Characoidei</taxon>
        <taxon>Acestrorhamphidae</taxon>
        <taxon>Acestrorhamphinae</taxon>
        <taxon>Astyanax</taxon>
    </lineage>
</organism>
<reference evidence="4" key="1">
    <citation type="submission" date="2013-03" db="EMBL/GenBank/DDBJ databases">
        <authorList>
            <person name="Jeffery W."/>
            <person name="Warren W."/>
            <person name="Wilson R.K."/>
        </authorList>
    </citation>
    <scope>NUCLEOTIDE SEQUENCE</scope>
    <source>
        <strain evidence="4">female</strain>
    </source>
</reference>
<evidence type="ECO:0000256" key="1">
    <source>
        <dbReference type="SAM" id="Phobius"/>
    </source>
</evidence>
<dbReference type="Proteomes" id="UP000018467">
    <property type="component" value="Unassembled WGS sequence"/>
</dbReference>
<dbReference type="InterPro" id="IPR001879">
    <property type="entry name" value="GPCR_2_extracellular_dom"/>
</dbReference>
<dbReference type="GO" id="GO:0004930">
    <property type="term" value="F:G protein-coupled receptor activity"/>
    <property type="evidence" value="ECO:0007669"/>
    <property type="project" value="InterPro"/>
</dbReference>
<dbReference type="InParanoid" id="A0A3B1JR47"/>
<keyword evidence="1" id="KW-1133">Transmembrane helix</keyword>
<feature type="transmembrane region" description="Helical" evidence="1">
    <location>
        <begin position="19"/>
        <end position="40"/>
    </location>
</feature>
<evidence type="ECO:0000313" key="3">
    <source>
        <dbReference type="Ensembl" id="ENSAMXP00000044743.1"/>
    </source>
</evidence>